<evidence type="ECO:0000256" key="1">
    <source>
        <dbReference type="SAM" id="MobiDB-lite"/>
    </source>
</evidence>
<feature type="compositionally biased region" description="Low complexity" evidence="1">
    <location>
        <begin position="134"/>
        <end position="149"/>
    </location>
</feature>
<comment type="caution">
    <text evidence="3">The sequence shown here is derived from an EMBL/GenBank/DDBJ whole genome shotgun (WGS) entry which is preliminary data.</text>
</comment>
<proteinExistence type="predicted"/>
<reference evidence="3 4" key="1">
    <citation type="submission" date="2024-09" db="EMBL/GenBank/DDBJ databases">
        <authorList>
            <person name="Sun Q."/>
            <person name="Mori K."/>
        </authorList>
    </citation>
    <scope>NUCLEOTIDE SEQUENCE [LARGE SCALE GENOMIC DNA]</scope>
    <source>
        <strain evidence="3 4">CCM 7904</strain>
    </source>
</reference>
<organism evidence="3 4">
    <name type="scientific">Paracoccus rhizosphaerae</name>
    <dbReference type="NCBI Taxonomy" id="1133347"/>
    <lineage>
        <taxon>Bacteria</taxon>
        <taxon>Pseudomonadati</taxon>
        <taxon>Pseudomonadota</taxon>
        <taxon>Alphaproteobacteria</taxon>
        <taxon>Rhodobacterales</taxon>
        <taxon>Paracoccaceae</taxon>
        <taxon>Paracoccus</taxon>
    </lineage>
</organism>
<dbReference type="Proteomes" id="UP001589795">
    <property type="component" value="Unassembled WGS sequence"/>
</dbReference>
<evidence type="ECO:0000313" key="4">
    <source>
        <dbReference type="Proteomes" id="UP001589795"/>
    </source>
</evidence>
<keyword evidence="2" id="KW-0812">Transmembrane</keyword>
<keyword evidence="2" id="KW-1133">Transmembrane helix</keyword>
<gene>
    <name evidence="3" type="ORF">ACFFIZ_05720</name>
</gene>
<evidence type="ECO:0000313" key="3">
    <source>
        <dbReference type="EMBL" id="MFC0199827.1"/>
    </source>
</evidence>
<accession>A0ABV6CGI9</accession>
<sequence>MIARIASLSHRDRITTVGLTITGIWLFLVALFWLLSPGDPDSGGGVGFLVSVAGIVLPIALVWLGVAQARELAVLRAETDDLRHHLSQMRTPCPDEDISESVRMDMPEGVRMSAPEPQPARPAPVARPRPPAPTRAAAPAPAQPDPAEQAEVDPATLIRALNFPDGPDDAEAIEALRQALRDKANSKVLRAAQDVVTLLAGRDVYMDDLPPEPTRPETWRRYAEGGRGSAVAALGGIRQPDALEIAAAMMRDDEIFRDTAHHFLRHVDGLLARLVPKLDDLQIAVLADSRTARAFMLLGRVSGVFG</sequence>
<keyword evidence="4" id="KW-1185">Reference proteome</keyword>
<feature type="transmembrane region" description="Helical" evidence="2">
    <location>
        <begin position="46"/>
        <end position="66"/>
    </location>
</feature>
<dbReference type="RefSeq" id="WP_265505254.1">
    <property type="nucleotide sequence ID" value="NZ_JAOTBE010000001.1"/>
</dbReference>
<feature type="transmembrane region" description="Helical" evidence="2">
    <location>
        <begin position="14"/>
        <end position="34"/>
    </location>
</feature>
<feature type="compositionally biased region" description="Pro residues" evidence="1">
    <location>
        <begin position="116"/>
        <end position="133"/>
    </location>
</feature>
<evidence type="ECO:0000256" key="2">
    <source>
        <dbReference type="SAM" id="Phobius"/>
    </source>
</evidence>
<keyword evidence="2" id="KW-0472">Membrane</keyword>
<dbReference type="EMBL" id="JBHLWQ010000055">
    <property type="protein sequence ID" value="MFC0199827.1"/>
    <property type="molecule type" value="Genomic_DNA"/>
</dbReference>
<name>A0ABV6CGI9_9RHOB</name>
<protein>
    <submittedName>
        <fullName evidence="3">Uncharacterized protein</fullName>
    </submittedName>
</protein>
<feature type="region of interest" description="Disordered" evidence="1">
    <location>
        <begin position="109"/>
        <end position="150"/>
    </location>
</feature>